<feature type="binding site" evidence="10">
    <location>
        <position position="64"/>
    </location>
    <ligand>
        <name>Ni(2+)</name>
        <dbReference type="ChEBI" id="CHEBI:49786"/>
    </ligand>
</feature>
<feature type="binding site" evidence="10">
    <location>
        <position position="61"/>
    </location>
    <ligand>
        <name>Ni(2+)</name>
        <dbReference type="ChEBI" id="CHEBI:49786"/>
    </ligand>
</feature>
<organism evidence="12 13">
    <name type="scientific">Candidatus Thiodiazotropha taylori</name>
    <dbReference type="NCBI Taxonomy" id="2792791"/>
    <lineage>
        <taxon>Bacteria</taxon>
        <taxon>Pseudomonadati</taxon>
        <taxon>Pseudomonadota</taxon>
        <taxon>Gammaproteobacteria</taxon>
        <taxon>Chromatiales</taxon>
        <taxon>Sedimenticolaceae</taxon>
        <taxon>Candidatus Thiodiazotropha</taxon>
    </lineage>
</organism>
<dbReference type="InterPro" id="IPR018194">
    <property type="entry name" value="Ni-dep_hyd_lsu_Ni_BS"/>
</dbReference>
<reference evidence="12" key="1">
    <citation type="journal article" date="2021" name="Proc. Natl. Acad. Sci. U.S.A.">
        <title>Global biogeography of chemosynthetic symbionts reveals both localized and globally distributed symbiont groups. .</title>
        <authorList>
            <person name="Osvatic J.T."/>
            <person name="Wilkins L.G.E."/>
            <person name="Leibrecht L."/>
            <person name="Leray M."/>
            <person name="Zauner S."/>
            <person name="Polzin J."/>
            <person name="Camacho Y."/>
            <person name="Gros O."/>
            <person name="van Gils J.A."/>
            <person name="Eisen J.A."/>
            <person name="Petersen J.M."/>
            <person name="Yuen B."/>
        </authorList>
    </citation>
    <scope>NUCLEOTIDE SEQUENCE</scope>
    <source>
        <strain evidence="12">MAGclacostrist055</strain>
    </source>
</reference>
<feature type="binding site" evidence="10">
    <location>
        <position position="42"/>
    </location>
    <ligand>
        <name>Mg(2+)</name>
        <dbReference type="ChEBI" id="CHEBI:18420"/>
    </ligand>
</feature>
<dbReference type="GO" id="GO:0016151">
    <property type="term" value="F:nickel cation binding"/>
    <property type="evidence" value="ECO:0007669"/>
    <property type="project" value="InterPro"/>
</dbReference>
<sequence>MTTRITVDPITRIEGHLRIDVEVDDGKVSKAWSSGQMWRGIEKILVGRDPREAWTYTQRFCGVCTTVHAITSVRAVENALDLEVPVNAQLVRNIIQTAHAIQDHIVHFYHLSAVDWVDVVSALDADPVATAKLAESLSDWHLNGPHEMRAVQERLKTFVGSGQLGPFASGYWGHPAMKLPPEVNLLAVAHYLQALDIQNNANKIVAILGGKSPHIQNVAVGGVSNSIGHDAPSVLNIERLMLIKGFIDKLDHFVKSTYLVDVPAVGAFYLDWAGIGGGVNNYLTVPDCPQDTKGTVFDLPGGYIENGDINSLKPITTFGDAYFRDGVAESSKHAWYQGGDALHPWVGETEPEYTDFQDDGKYSWVKAPTFYGKRAEVGPLADVLVGVASGHEGYNQYLNQALDILKTVSQNPDIPLSAVNSTIGRHAARAVRCAVMMDTLKSQWQKLVDNVGTGDLDTFNAPVFPKGEIKGVGFHQAPRGTLSHWVVIEDGKIKNYQAVVPSTWNAGPRDADGEIGPYESSLMDNPVADPEKPLEVLRTVHSFDPCIACAIHMVDTEQQEIVRVKAL</sequence>
<comment type="subunit">
    <text evidence="4">Heterodimer of a large and a small subunit.</text>
</comment>
<dbReference type="PANTHER" id="PTHR42958">
    <property type="entry name" value="HYDROGENASE-2 LARGE CHAIN"/>
    <property type="match status" value="1"/>
</dbReference>
<comment type="similarity">
    <text evidence="3 11">Belongs to the [NiFe]/[NiFeSe] hydrogenase large subunit family.</text>
</comment>
<protein>
    <recommendedName>
        <fullName evidence="5">hydrogenase (acceptor)</fullName>
        <ecNumber evidence="5">1.12.99.6</ecNumber>
    </recommendedName>
</protein>
<evidence type="ECO:0000256" key="5">
    <source>
        <dbReference type="ARBA" id="ARBA00012082"/>
    </source>
</evidence>
<keyword evidence="7 10" id="KW-0479">Metal-binding</keyword>
<feature type="binding site" evidence="10">
    <location>
        <position position="552"/>
    </location>
    <ligand>
        <name>Mg(2+)</name>
        <dbReference type="ChEBI" id="CHEBI:18420"/>
    </ligand>
</feature>
<gene>
    <name evidence="12" type="ORF">JAY77_05805</name>
</gene>
<proteinExistence type="inferred from homology"/>
<evidence type="ECO:0000256" key="3">
    <source>
        <dbReference type="ARBA" id="ARBA00009292"/>
    </source>
</evidence>
<name>A0A9E4NI27_9GAMM</name>
<feature type="binding site" evidence="10">
    <location>
        <position position="549"/>
    </location>
    <ligand>
        <name>Fe cation</name>
        <dbReference type="ChEBI" id="CHEBI:24875"/>
    </ligand>
</feature>
<dbReference type="PROSITE" id="PS00508">
    <property type="entry name" value="NI_HGENASE_L_2"/>
    <property type="match status" value="1"/>
</dbReference>
<evidence type="ECO:0000256" key="11">
    <source>
        <dbReference type="RuleBase" id="RU003896"/>
    </source>
</evidence>
<feature type="binding site" evidence="10">
    <location>
        <position position="546"/>
    </location>
    <ligand>
        <name>Ni(2+)</name>
        <dbReference type="ChEBI" id="CHEBI:49786"/>
    </ligand>
</feature>
<dbReference type="InterPro" id="IPR029014">
    <property type="entry name" value="NiFe-Hase_large"/>
</dbReference>
<evidence type="ECO:0000256" key="6">
    <source>
        <dbReference type="ARBA" id="ARBA00022596"/>
    </source>
</evidence>
<dbReference type="GO" id="GO:0005886">
    <property type="term" value="C:plasma membrane"/>
    <property type="evidence" value="ECO:0007669"/>
    <property type="project" value="UniProtKB-SubCell"/>
</dbReference>
<evidence type="ECO:0000256" key="8">
    <source>
        <dbReference type="ARBA" id="ARBA00023002"/>
    </source>
</evidence>
<evidence type="ECO:0000256" key="7">
    <source>
        <dbReference type="ARBA" id="ARBA00022723"/>
    </source>
</evidence>
<dbReference type="GO" id="GO:0008901">
    <property type="term" value="F:ferredoxin hydrogenase activity"/>
    <property type="evidence" value="ECO:0007669"/>
    <property type="project" value="InterPro"/>
</dbReference>
<dbReference type="InterPro" id="IPR050867">
    <property type="entry name" value="NiFe/NiFeSe_hydrgnase_LSU"/>
</dbReference>
<keyword evidence="6 10" id="KW-0533">Nickel</keyword>
<evidence type="ECO:0000313" key="12">
    <source>
        <dbReference type="EMBL" id="MCG7977643.1"/>
    </source>
</evidence>
<keyword evidence="8 11" id="KW-0560">Oxidoreductase</keyword>
<dbReference type="SUPFAM" id="SSF56762">
    <property type="entry name" value="HydB/Nqo4-like"/>
    <property type="match status" value="1"/>
</dbReference>
<evidence type="ECO:0000256" key="2">
    <source>
        <dbReference type="ARBA" id="ARBA00004202"/>
    </source>
</evidence>
<evidence type="ECO:0000313" key="13">
    <source>
        <dbReference type="Proteomes" id="UP000886674"/>
    </source>
</evidence>
<dbReference type="AlphaFoldDB" id="A0A9E4NI27"/>
<comment type="cofactor">
    <cofactor evidence="10">
        <name>Fe cation</name>
        <dbReference type="ChEBI" id="CHEBI:24875"/>
    </cofactor>
</comment>
<dbReference type="EMBL" id="JAEPCR010000022">
    <property type="protein sequence ID" value="MCG7977643.1"/>
    <property type="molecule type" value="Genomic_DNA"/>
</dbReference>
<evidence type="ECO:0000256" key="9">
    <source>
        <dbReference type="ARBA" id="ARBA00048757"/>
    </source>
</evidence>
<dbReference type="PROSITE" id="PS00507">
    <property type="entry name" value="NI_HGENASE_L_1"/>
    <property type="match status" value="1"/>
</dbReference>
<dbReference type="EC" id="1.12.99.6" evidence="5"/>
<dbReference type="PANTHER" id="PTHR42958:SF1">
    <property type="entry name" value="HYDROGENASE-2 LARGE CHAIN"/>
    <property type="match status" value="1"/>
</dbReference>
<dbReference type="InterPro" id="IPR001501">
    <property type="entry name" value="Ni-dep_hyd_lsu"/>
</dbReference>
<keyword evidence="10" id="KW-0460">Magnesium</keyword>
<comment type="catalytic activity">
    <reaction evidence="9">
        <text>H2 + A = AH2</text>
        <dbReference type="Rhea" id="RHEA:12116"/>
        <dbReference type="ChEBI" id="CHEBI:13193"/>
        <dbReference type="ChEBI" id="CHEBI:17499"/>
        <dbReference type="ChEBI" id="CHEBI:18276"/>
        <dbReference type="EC" id="1.12.99.6"/>
    </reaction>
</comment>
<feature type="binding site" evidence="10">
    <location>
        <position position="64"/>
    </location>
    <ligand>
        <name>Fe cation</name>
        <dbReference type="ChEBI" id="CHEBI:24875"/>
    </ligand>
</feature>
<dbReference type="GO" id="GO:0033748">
    <property type="term" value="F:hydrogenase (acceptor) activity"/>
    <property type="evidence" value="ECO:0007669"/>
    <property type="project" value="UniProtKB-EC"/>
</dbReference>
<dbReference type="Pfam" id="PF00374">
    <property type="entry name" value="NiFeSe_Hases"/>
    <property type="match status" value="1"/>
</dbReference>
<evidence type="ECO:0000256" key="10">
    <source>
        <dbReference type="PIRSR" id="PIRSR601501-1"/>
    </source>
</evidence>
<comment type="subcellular location">
    <subcellularLocation>
        <location evidence="2">Cell membrane</location>
        <topology evidence="2">Peripheral membrane protein</topology>
    </subcellularLocation>
</comment>
<dbReference type="Proteomes" id="UP000886674">
    <property type="component" value="Unassembled WGS sequence"/>
</dbReference>
<comment type="cofactor">
    <cofactor evidence="1 10">
        <name>Ni(2+)</name>
        <dbReference type="ChEBI" id="CHEBI:49786"/>
    </cofactor>
</comment>
<dbReference type="FunFam" id="1.10.645.10:FF:000002">
    <property type="entry name" value="Hydrogenase 2 large subunit"/>
    <property type="match status" value="1"/>
</dbReference>
<dbReference type="Gene3D" id="1.10.645.10">
    <property type="entry name" value="Cytochrome-c3 Hydrogenase, chain B"/>
    <property type="match status" value="1"/>
</dbReference>
<keyword evidence="10" id="KW-0408">Iron</keyword>
<evidence type="ECO:0000256" key="1">
    <source>
        <dbReference type="ARBA" id="ARBA00001967"/>
    </source>
</evidence>
<comment type="caution">
    <text evidence="12">The sequence shown here is derived from an EMBL/GenBank/DDBJ whole genome shotgun (WGS) entry which is preliminary data.</text>
</comment>
<evidence type="ECO:0000256" key="4">
    <source>
        <dbReference type="ARBA" id="ARBA00011771"/>
    </source>
</evidence>
<accession>A0A9E4NI27</accession>